<dbReference type="Proteomes" id="UP001597205">
    <property type="component" value="Unassembled WGS sequence"/>
</dbReference>
<dbReference type="InterPro" id="IPR043519">
    <property type="entry name" value="NT_sf"/>
</dbReference>
<keyword evidence="4" id="KW-1185">Reference proteome</keyword>
<organism evidence="3 4">
    <name type="scientific">Sphingobacterium daejeonense</name>
    <dbReference type="NCBI Taxonomy" id="371142"/>
    <lineage>
        <taxon>Bacteria</taxon>
        <taxon>Pseudomonadati</taxon>
        <taxon>Bacteroidota</taxon>
        <taxon>Sphingobacteriia</taxon>
        <taxon>Sphingobacteriales</taxon>
        <taxon>Sphingobacteriaceae</taxon>
        <taxon>Sphingobacterium</taxon>
    </lineage>
</organism>
<feature type="domain" description="DUF4037" evidence="2">
    <location>
        <begin position="137"/>
        <end position="215"/>
    </location>
</feature>
<gene>
    <name evidence="3" type="ORF">ACFQ2C_14480</name>
</gene>
<reference evidence="4" key="1">
    <citation type="journal article" date="2019" name="Int. J. Syst. Evol. Microbiol.">
        <title>The Global Catalogue of Microorganisms (GCM) 10K type strain sequencing project: providing services to taxonomists for standard genome sequencing and annotation.</title>
        <authorList>
            <consortium name="The Broad Institute Genomics Platform"/>
            <consortium name="The Broad Institute Genome Sequencing Center for Infectious Disease"/>
            <person name="Wu L."/>
            <person name="Ma J."/>
        </authorList>
    </citation>
    <scope>NUCLEOTIDE SEQUENCE [LARGE SCALE GENOMIC DNA]</scope>
    <source>
        <strain evidence="4">CCUG 52468</strain>
    </source>
</reference>
<evidence type="ECO:0000259" key="2">
    <source>
        <dbReference type="Pfam" id="PF13228"/>
    </source>
</evidence>
<feature type="domain" description="Polymerase nucleotidyl transferase" evidence="1">
    <location>
        <begin position="4"/>
        <end position="51"/>
    </location>
</feature>
<dbReference type="Pfam" id="PF01909">
    <property type="entry name" value="NTP_transf_2"/>
    <property type="match status" value="1"/>
</dbReference>
<sequence>MDLIIADLQQISNVSAIVLGGSYATGRANSESDLDLGIYYHESHPFAIEDMQKIAQKYDIQQNPTVTDFYQWGPWVNGGAWIHTESGKVDFLYRNINQVRRTIQESVEGKWENHFEQQPPYGFSSIFYLAEIEACIPIYDPQNMMSYLKSLIKIYPEPLKNTITQDSLWSAEFTILNASEYIKKNDFYNAYGCITRAIKAMVQALFALNETYPIGDKNALEILEKAKLSPKKLKEKVNEILKTKHTLAQNFNLLKSLFQEIVILSDGKYKPLYNYK</sequence>
<dbReference type="RefSeq" id="WP_380897750.1">
    <property type="nucleotide sequence ID" value="NZ_JBHTKY010000024.1"/>
</dbReference>
<dbReference type="InterPro" id="IPR002934">
    <property type="entry name" value="Polymerase_NTP_transf_dom"/>
</dbReference>
<accession>A0ABW3RQ44</accession>
<comment type="caution">
    <text evidence="3">The sequence shown here is derived from an EMBL/GenBank/DDBJ whole genome shotgun (WGS) entry which is preliminary data.</text>
</comment>
<evidence type="ECO:0000313" key="3">
    <source>
        <dbReference type="EMBL" id="MFD1166813.1"/>
    </source>
</evidence>
<protein>
    <submittedName>
        <fullName evidence="3">Nucleotidyltransferase domain-containing protein</fullName>
    </submittedName>
</protein>
<dbReference type="InterPro" id="IPR025117">
    <property type="entry name" value="DUF4037"/>
</dbReference>
<dbReference type="Pfam" id="PF13228">
    <property type="entry name" value="DUF4037"/>
    <property type="match status" value="1"/>
</dbReference>
<evidence type="ECO:0000313" key="4">
    <source>
        <dbReference type="Proteomes" id="UP001597205"/>
    </source>
</evidence>
<name>A0ABW3RQ44_9SPHI</name>
<evidence type="ECO:0000259" key="1">
    <source>
        <dbReference type="Pfam" id="PF01909"/>
    </source>
</evidence>
<proteinExistence type="predicted"/>
<dbReference type="CDD" id="cd05403">
    <property type="entry name" value="NT_KNTase_like"/>
    <property type="match status" value="1"/>
</dbReference>
<dbReference type="SUPFAM" id="SSF81301">
    <property type="entry name" value="Nucleotidyltransferase"/>
    <property type="match status" value="1"/>
</dbReference>
<dbReference type="Gene3D" id="3.30.460.10">
    <property type="entry name" value="Beta Polymerase, domain 2"/>
    <property type="match status" value="1"/>
</dbReference>
<dbReference type="EMBL" id="JBHTKY010000024">
    <property type="protein sequence ID" value="MFD1166813.1"/>
    <property type="molecule type" value="Genomic_DNA"/>
</dbReference>